<keyword evidence="2" id="KW-1185">Reference proteome</keyword>
<evidence type="ECO:0000313" key="2">
    <source>
        <dbReference type="Proteomes" id="UP001224775"/>
    </source>
</evidence>
<accession>A0AAD8Y0N7</accession>
<organism evidence="1 2">
    <name type="scientific">Skeletonema marinoi</name>
    <dbReference type="NCBI Taxonomy" id="267567"/>
    <lineage>
        <taxon>Eukaryota</taxon>
        <taxon>Sar</taxon>
        <taxon>Stramenopiles</taxon>
        <taxon>Ochrophyta</taxon>
        <taxon>Bacillariophyta</taxon>
        <taxon>Coscinodiscophyceae</taxon>
        <taxon>Thalassiosirophycidae</taxon>
        <taxon>Thalassiosirales</taxon>
        <taxon>Skeletonemataceae</taxon>
        <taxon>Skeletonema</taxon>
        <taxon>Skeletonema marinoi-dohrnii complex</taxon>
    </lineage>
</organism>
<name>A0AAD8Y0N7_9STRA</name>
<reference evidence="1" key="1">
    <citation type="submission" date="2023-06" db="EMBL/GenBank/DDBJ databases">
        <title>Survivors Of The Sea: Transcriptome response of Skeletonema marinoi to long-term dormancy.</title>
        <authorList>
            <person name="Pinder M.I.M."/>
            <person name="Kourtchenko O."/>
            <person name="Robertson E.K."/>
            <person name="Larsson T."/>
            <person name="Maumus F."/>
            <person name="Osuna-Cruz C.M."/>
            <person name="Vancaester E."/>
            <person name="Stenow R."/>
            <person name="Vandepoele K."/>
            <person name="Ploug H."/>
            <person name="Bruchert V."/>
            <person name="Godhe A."/>
            <person name="Topel M."/>
        </authorList>
    </citation>
    <scope>NUCLEOTIDE SEQUENCE</scope>
    <source>
        <strain evidence="1">R05AC</strain>
    </source>
</reference>
<proteinExistence type="predicted"/>
<dbReference type="Proteomes" id="UP001224775">
    <property type="component" value="Unassembled WGS sequence"/>
</dbReference>
<comment type="caution">
    <text evidence="1">The sequence shown here is derived from an EMBL/GenBank/DDBJ whole genome shotgun (WGS) entry which is preliminary data.</text>
</comment>
<sequence length="184" mass="20324">MAQLPPFVTAPPGFAAAATINLNTTANASSPVAAATAMVSLHPIDVQRLASQENWRLMYTNHQDSVVSFCVDRAGETIRVNVYYDKAVVGIMFSHPRMGQTQSFRYQVDLSELRKIFRDPRVHTGDGYSNMKKKQKKPNPKSYLTNKYAVGELVNVEGYPDAVISGAPRWPGDMAKIRFADGSD</sequence>
<protein>
    <submittedName>
        <fullName evidence="1">Uncharacterized protein</fullName>
    </submittedName>
</protein>
<dbReference type="AlphaFoldDB" id="A0AAD8Y0N7"/>
<evidence type="ECO:0000313" key="1">
    <source>
        <dbReference type="EMBL" id="KAK1737237.1"/>
    </source>
</evidence>
<dbReference type="EMBL" id="JATAAI010000026">
    <property type="protein sequence ID" value="KAK1737237.1"/>
    <property type="molecule type" value="Genomic_DNA"/>
</dbReference>
<gene>
    <name evidence="1" type="ORF">QTG54_012104</name>
</gene>